<organism evidence="2 3">
    <name type="scientific">Cardiocondyla obscurior</name>
    <dbReference type="NCBI Taxonomy" id="286306"/>
    <lineage>
        <taxon>Eukaryota</taxon>
        <taxon>Metazoa</taxon>
        <taxon>Ecdysozoa</taxon>
        <taxon>Arthropoda</taxon>
        <taxon>Hexapoda</taxon>
        <taxon>Insecta</taxon>
        <taxon>Pterygota</taxon>
        <taxon>Neoptera</taxon>
        <taxon>Endopterygota</taxon>
        <taxon>Hymenoptera</taxon>
        <taxon>Apocrita</taxon>
        <taxon>Aculeata</taxon>
        <taxon>Formicoidea</taxon>
        <taxon>Formicidae</taxon>
        <taxon>Myrmicinae</taxon>
        <taxon>Cardiocondyla</taxon>
    </lineage>
</organism>
<comment type="caution">
    <text evidence="2">The sequence shown here is derived from an EMBL/GenBank/DDBJ whole genome shotgun (WGS) entry which is preliminary data.</text>
</comment>
<feature type="compositionally biased region" description="Polar residues" evidence="1">
    <location>
        <begin position="311"/>
        <end position="329"/>
    </location>
</feature>
<feature type="region of interest" description="Disordered" evidence="1">
    <location>
        <begin position="308"/>
        <end position="344"/>
    </location>
</feature>
<name>A0AAW2G9A1_9HYME</name>
<evidence type="ECO:0000313" key="3">
    <source>
        <dbReference type="Proteomes" id="UP001430953"/>
    </source>
</evidence>
<accession>A0AAW2G9A1</accession>
<dbReference type="AlphaFoldDB" id="A0AAW2G9A1"/>
<protein>
    <submittedName>
        <fullName evidence="2">Uncharacterized protein</fullName>
    </submittedName>
</protein>
<proteinExistence type="predicted"/>
<evidence type="ECO:0000256" key="1">
    <source>
        <dbReference type="SAM" id="MobiDB-lite"/>
    </source>
</evidence>
<reference evidence="2 3" key="1">
    <citation type="submission" date="2023-03" db="EMBL/GenBank/DDBJ databases">
        <title>High recombination rates correlate with genetic variation in Cardiocondyla obscurior ants.</title>
        <authorList>
            <person name="Errbii M."/>
        </authorList>
    </citation>
    <scope>NUCLEOTIDE SEQUENCE [LARGE SCALE GENOMIC DNA]</scope>
    <source>
        <strain evidence="2">Alpha-2009</strain>
        <tissue evidence="2">Whole body</tissue>
    </source>
</reference>
<dbReference type="EMBL" id="JADYXP020000005">
    <property type="protein sequence ID" value="KAL0124113.1"/>
    <property type="molecule type" value="Genomic_DNA"/>
</dbReference>
<gene>
    <name evidence="2" type="ORF">PUN28_006131</name>
</gene>
<evidence type="ECO:0000313" key="2">
    <source>
        <dbReference type="EMBL" id="KAL0124113.1"/>
    </source>
</evidence>
<dbReference type="Proteomes" id="UP001430953">
    <property type="component" value="Unassembled WGS sequence"/>
</dbReference>
<sequence>MALNAAVQNFFNDSNFYYYMISHEQFMNDGPLNGIANARMLMNNIYKLMKTEDTIKLFIQNFNPLNSHLAVLNNIKFITCKLYVMDKNNPNYIFKRKFFNNGFIMLWPVIEQTMKSCNIIKIVMTQGINNKETYFYIIKSKKYMDVLYNTGKKECPILIQEIKVATAGQIYKPEKRPFLEQEPNVFLEMNTAQPVLPILTITASATATDHVEVVRSASLLNLSSALREDNSSEISQQSMPNNSFIETANILEKTPVEKAQSNLNKSFLRVPLFHTPCRQNFSNETECVQEISPLNSPVATAALEANLNNTPQAGPSKSKSTDESPSNSPVAVAAAALEATGNNT</sequence>
<keyword evidence="3" id="KW-1185">Reference proteome</keyword>